<name>A0A7Y0AAB3_9BACT</name>
<dbReference type="Proteomes" id="UP000559626">
    <property type="component" value="Unassembled WGS sequence"/>
</dbReference>
<dbReference type="RefSeq" id="WP_169528999.1">
    <property type="nucleotide sequence ID" value="NZ_JABBGH010000001.1"/>
</dbReference>
<sequence length="308" mass="36312">MKKFKGQSIITKKIASKIAEFNKNSFARYINDSNRLKQLYADIHNDKVIEIEIVSFSSTYDFNEQVLSILSFIKNIGIPISWTLYSDGTHTQEQINRIESAFTFLKLIKTDIIENYIRDNIKDSLIPYKNLLISYAKKLPLGKRLFLYLNYSIKYPTLFIDSDIVFYQKSQCIINLLNDSKDGWFLPDADYNNLDSRYVANTTPQHYQVNGGFFLLNKELVKVSNGLDFLKILDDKYEYFSDQTVFHIIISENNFMPLDPRIFILNSGDQFDFSYLHPKETIAIRHYTGPVRHKMWQQNWKWHLSFTH</sequence>
<evidence type="ECO:0000313" key="1">
    <source>
        <dbReference type="EMBL" id="NML63653.1"/>
    </source>
</evidence>
<protein>
    <submittedName>
        <fullName evidence="1">Uncharacterized protein</fullName>
    </submittedName>
</protein>
<comment type="caution">
    <text evidence="1">The sequence shown here is derived from an EMBL/GenBank/DDBJ whole genome shotgun (WGS) entry which is preliminary data.</text>
</comment>
<keyword evidence="2" id="KW-1185">Reference proteome</keyword>
<proteinExistence type="predicted"/>
<gene>
    <name evidence="1" type="ORF">HHL22_00365</name>
</gene>
<accession>A0A7Y0AAB3</accession>
<dbReference type="AlphaFoldDB" id="A0A7Y0AAB3"/>
<dbReference type="EMBL" id="JABBGH010000001">
    <property type="protein sequence ID" value="NML63653.1"/>
    <property type="molecule type" value="Genomic_DNA"/>
</dbReference>
<organism evidence="1 2">
    <name type="scientific">Hymenobacter polaris</name>
    <dbReference type="NCBI Taxonomy" id="2682546"/>
    <lineage>
        <taxon>Bacteria</taxon>
        <taxon>Pseudomonadati</taxon>
        <taxon>Bacteroidota</taxon>
        <taxon>Cytophagia</taxon>
        <taxon>Cytophagales</taxon>
        <taxon>Hymenobacteraceae</taxon>
        <taxon>Hymenobacter</taxon>
    </lineage>
</organism>
<reference evidence="1 2" key="1">
    <citation type="submission" date="2020-04" db="EMBL/GenBank/DDBJ databases">
        <title>Hymenobacter polaris sp. nov., isolated from Arctic soil.</title>
        <authorList>
            <person name="Dahal R.H."/>
        </authorList>
    </citation>
    <scope>NUCLEOTIDE SEQUENCE [LARGE SCALE GENOMIC DNA]</scope>
    <source>
        <strain evidence="1 2">RP-2-7</strain>
    </source>
</reference>
<dbReference type="InterPro" id="IPR029044">
    <property type="entry name" value="Nucleotide-diphossugar_trans"/>
</dbReference>
<evidence type="ECO:0000313" key="2">
    <source>
        <dbReference type="Proteomes" id="UP000559626"/>
    </source>
</evidence>
<dbReference type="SUPFAM" id="SSF53448">
    <property type="entry name" value="Nucleotide-diphospho-sugar transferases"/>
    <property type="match status" value="1"/>
</dbReference>